<name>A0AAC9WIW5_9STAP</name>
<dbReference type="AlphaFoldDB" id="A0AAC9WIW5"/>
<protein>
    <submittedName>
        <fullName evidence="2">Uncharacterized protein</fullName>
    </submittedName>
</protein>
<dbReference type="PROSITE" id="PS51257">
    <property type="entry name" value="PROKAR_LIPOPROTEIN"/>
    <property type="match status" value="1"/>
</dbReference>
<organism evidence="2 3">
    <name type="scientific">Staphylococcus lutrae</name>
    <dbReference type="NCBI Taxonomy" id="155085"/>
    <lineage>
        <taxon>Bacteria</taxon>
        <taxon>Bacillati</taxon>
        <taxon>Bacillota</taxon>
        <taxon>Bacilli</taxon>
        <taxon>Bacillales</taxon>
        <taxon>Staphylococcaceae</taxon>
        <taxon>Staphylococcus</taxon>
    </lineage>
</organism>
<proteinExistence type="predicted"/>
<gene>
    <name evidence="2" type="ORF">B5P37_04795</name>
</gene>
<evidence type="ECO:0000313" key="2">
    <source>
        <dbReference type="EMBL" id="ARJ50684.1"/>
    </source>
</evidence>
<keyword evidence="3" id="KW-1185">Reference proteome</keyword>
<dbReference type="KEGG" id="slz:B5P37_04795"/>
<keyword evidence="1" id="KW-1133">Transmembrane helix</keyword>
<reference evidence="2 3" key="1">
    <citation type="submission" date="2017-04" db="EMBL/GenBank/DDBJ databases">
        <authorList>
            <person name="Veseli I.A."/>
            <person name="Tang C."/>
            <person name="Pombert J.-F."/>
        </authorList>
    </citation>
    <scope>NUCLEOTIDE SEQUENCE [LARGE SCALE GENOMIC DNA]</scope>
    <source>
        <strain evidence="2 3">ATCC 700373</strain>
    </source>
</reference>
<dbReference type="Proteomes" id="UP000242864">
    <property type="component" value="Chromosome"/>
</dbReference>
<feature type="transmembrane region" description="Helical" evidence="1">
    <location>
        <begin position="31"/>
        <end position="53"/>
    </location>
</feature>
<evidence type="ECO:0000256" key="1">
    <source>
        <dbReference type="SAM" id="Phobius"/>
    </source>
</evidence>
<accession>A0AAC9WIW5</accession>
<dbReference type="RefSeq" id="WP_085237162.1">
    <property type="nucleotide sequence ID" value="NZ_CP020773.1"/>
</dbReference>
<keyword evidence="1" id="KW-0472">Membrane</keyword>
<keyword evidence="1" id="KW-0812">Transmembrane</keyword>
<sequence>MDTMKFLIMILVSSACGSFVCDTLENTLPNVWIARLIGGIVAAIVGLICYKFLVKDEKVKS</sequence>
<evidence type="ECO:0000313" key="3">
    <source>
        <dbReference type="Proteomes" id="UP000242864"/>
    </source>
</evidence>
<dbReference type="EMBL" id="CP020773">
    <property type="protein sequence ID" value="ARJ50684.1"/>
    <property type="molecule type" value="Genomic_DNA"/>
</dbReference>